<evidence type="ECO:0000313" key="2">
    <source>
        <dbReference type="EMBL" id="GAA3601104.1"/>
    </source>
</evidence>
<evidence type="ECO:0000256" key="1">
    <source>
        <dbReference type="SAM" id="Phobius"/>
    </source>
</evidence>
<reference evidence="3" key="1">
    <citation type="journal article" date="2019" name="Int. J. Syst. Evol. Microbiol.">
        <title>The Global Catalogue of Microorganisms (GCM) 10K type strain sequencing project: providing services to taxonomists for standard genome sequencing and annotation.</title>
        <authorList>
            <consortium name="The Broad Institute Genomics Platform"/>
            <consortium name="The Broad Institute Genome Sequencing Center for Infectious Disease"/>
            <person name="Wu L."/>
            <person name="Ma J."/>
        </authorList>
    </citation>
    <scope>NUCLEOTIDE SEQUENCE [LARGE SCALE GENOMIC DNA]</scope>
    <source>
        <strain evidence="3">JCM 16928</strain>
    </source>
</reference>
<dbReference type="EMBL" id="BAABAA010000034">
    <property type="protein sequence ID" value="GAA3601104.1"/>
    <property type="molecule type" value="Genomic_DNA"/>
</dbReference>
<accession>A0ABP6Z7U2</accession>
<evidence type="ECO:0000313" key="3">
    <source>
        <dbReference type="Proteomes" id="UP001501222"/>
    </source>
</evidence>
<dbReference type="Proteomes" id="UP001501222">
    <property type="component" value="Unassembled WGS sequence"/>
</dbReference>
<feature type="transmembrane region" description="Helical" evidence="1">
    <location>
        <begin position="21"/>
        <end position="42"/>
    </location>
</feature>
<dbReference type="RefSeq" id="WP_344850698.1">
    <property type="nucleotide sequence ID" value="NZ_BAABAA010000034.1"/>
</dbReference>
<comment type="caution">
    <text evidence="2">The sequence shown here is derived from an EMBL/GenBank/DDBJ whole genome shotgun (WGS) entry which is preliminary data.</text>
</comment>
<name>A0ABP6Z7U2_9ACTN</name>
<keyword evidence="1" id="KW-0812">Transmembrane</keyword>
<proteinExistence type="predicted"/>
<sequence>MKDTLREVWATAQTVGHVLEFVFAGAVVVLFVLVGCLLWAIWTDYRVDAVAAAGARRRARETPLRDLSGRVIG</sequence>
<keyword evidence="1" id="KW-1133">Transmembrane helix</keyword>
<gene>
    <name evidence="2" type="ORF">GCM10022235_86270</name>
</gene>
<protein>
    <submittedName>
        <fullName evidence="2">Uncharacterized protein</fullName>
    </submittedName>
</protein>
<keyword evidence="3" id="KW-1185">Reference proteome</keyword>
<organism evidence="2 3">
    <name type="scientific">Kribbella ginsengisoli</name>
    <dbReference type="NCBI Taxonomy" id="363865"/>
    <lineage>
        <taxon>Bacteria</taxon>
        <taxon>Bacillati</taxon>
        <taxon>Actinomycetota</taxon>
        <taxon>Actinomycetes</taxon>
        <taxon>Propionibacteriales</taxon>
        <taxon>Kribbellaceae</taxon>
        <taxon>Kribbella</taxon>
    </lineage>
</organism>
<keyword evidence="1" id="KW-0472">Membrane</keyword>